<dbReference type="EMBL" id="JBBWWR010000004">
    <property type="protein sequence ID" value="KAK8967933.1"/>
    <property type="molecule type" value="Genomic_DNA"/>
</dbReference>
<dbReference type="InterPro" id="IPR013128">
    <property type="entry name" value="Peptidase_C1A"/>
</dbReference>
<proteinExistence type="inferred from homology"/>
<dbReference type="SUPFAM" id="SSF54001">
    <property type="entry name" value="Cysteine proteinases"/>
    <property type="match status" value="1"/>
</dbReference>
<evidence type="ECO:0000313" key="9">
    <source>
        <dbReference type="Proteomes" id="UP001412067"/>
    </source>
</evidence>
<evidence type="ECO:0000259" key="7">
    <source>
        <dbReference type="SMART" id="SM00848"/>
    </source>
</evidence>
<dbReference type="PROSITE" id="PS00640">
    <property type="entry name" value="THIOL_PROTEASE_ASN"/>
    <property type="match status" value="1"/>
</dbReference>
<keyword evidence="4" id="KW-0732">Signal</keyword>
<feature type="domain" description="Granulins" evidence="5">
    <location>
        <begin position="382"/>
        <end position="439"/>
    </location>
</feature>
<comment type="caution">
    <text evidence="8">The sequence shown here is derived from an EMBL/GenBank/DDBJ whole genome shotgun (WGS) entry which is preliminary data.</text>
</comment>
<feature type="domain" description="Peptidase C1A papain C-terminal" evidence="6">
    <location>
        <begin position="144"/>
        <end position="359"/>
    </location>
</feature>
<dbReference type="CDD" id="cd02248">
    <property type="entry name" value="Peptidase_C1A"/>
    <property type="match status" value="1"/>
</dbReference>
<evidence type="ECO:0000256" key="3">
    <source>
        <dbReference type="ARBA" id="ARBA00023157"/>
    </source>
</evidence>
<sequence length="524" mass="57478">MGSGSITSLALLLLLAGTTSPAEVVGYGTDMSIISYGERHGVRGLERSEAEVREIYEGWMTRHDRNYNSLIEKDRRFEIFRDNLRYIDEHNAAADAGVHAFRLGLNRFADLTNEEYRAARLGTRISGRLRNPSSRYNLTSGETLPDSVDWRTKGAVAPVKDQGSCGSCWAFSIIAAVEGINKIVTGELIALSEQELVDCDTISNQGCSGGLMDGAFEFIIRNGGIDSEEDYPYKGHAGKCDPYRKNARVVSIDSYEDVPANNEKILKKAVAHQPVSVAIEASGRAFQLYRSGIFTGSCGTELDHGVLAVGYGTENGKDYWIVKNSWGPDWGEDGFIRMERNVNSATGRCGIAMQASYPIKDGSNPPKPDPSPPAPVKPPMECDSYFSCPPRTTCCCVYEYGRLCFAWGCCPLEGATCCDDNNSCCPHDYPVCNVKAGTCLMEEQLCSRFGMHAGSFKIQGCALCIAHCFPPTTFSANFQVDGLCDMAITRSTHRVKRTWHAITDKGRLTRVVRVGIDDLSNRLD</sequence>
<protein>
    <submittedName>
        <fullName evidence="8">Oryzain alpha chain</fullName>
    </submittedName>
</protein>
<dbReference type="Gene3D" id="3.90.70.10">
    <property type="entry name" value="Cysteine proteinases"/>
    <property type="match status" value="1"/>
</dbReference>
<dbReference type="Pfam" id="PF00396">
    <property type="entry name" value="Granulin"/>
    <property type="match status" value="1"/>
</dbReference>
<dbReference type="InterPro" id="IPR037277">
    <property type="entry name" value="Granulin_sf"/>
</dbReference>
<keyword evidence="9" id="KW-1185">Reference proteome</keyword>
<dbReference type="InterPro" id="IPR025661">
    <property type="entry name" value="Pept_asp_AS"/>
</dbReference>
<feature type="signal peptide" evidence="4">
    <location>
        <begin position="1"/>
        <end position="21"/>
    </location>
</feature>
<evidence type="ECO:0000256" key="4">
    <source>
        <dbReference type="SAM" id="SignalP"/>
    </source>
</evidence>
<dbReference type="Gene3D" id="2.10.25.160">
    <property type="entry name" value="Granulin"/>
    <property type="match status" value="1"/>
</dbReference>
<keyword evidence="2" id="KW-0788">Thiol protease</keyword>
<evidence type="ECO:0000256" key="1">
    <source>
        <dbReference type="ARBA" id="ARBA00008455"/>
    </source>
</evidence>
<dbReference type="SMART" id="SM00277">
    <property type="entry name" value="GRAN"/>
    <property type="match status" value="1"/>
</dbReference>
<dbReference type="InterPro" id="IPR025660">
    <property type="entry name" value="Pept_his_AS"/>
</dbReference>
<keyword evidence="2" id="KW-0645">Protease</keyword>
<dbReference type="PANTHER" id="PTHR12411">
    <property type="entry name" value="CYSTEINE PROTEASE FAMILY C1-RELATED"/>
    <property type="match status" value="1"/>
</dbReference>
<dbReference type="PROSITE" id="PS00639">
    <property type="entry name" value="THIOL_PROTEASE_HIS"/>
    <property type="match status" value="1"/>
</dbReference>
<dbReference type="SMART" id="SM00848">
    <property type="entry name" value="Inhibitor_I29"/>
    <property type="match status" value="1"/>
</dbReference>
<keyword evidence="3" id="KW-1015">Disulfide bond</keyword>
<dbReference type="InterPro" id="IPR039417">
    <property type="entry name" value="Peptidase_C1A_papain-like"/>
</dbReference>
<dbReference type="Pfam" id="PF08246">
    <property type="entry name" value="Inhibitor_I29"/>
    <property type="match status" value="1"/>
</dbReference>
<dbReference type="InterPro" id="IPR013201">
    <property type="entry name" value="Prot_inhib_I29"/>
</dbReference>
<dbReference type="SMART" id="SM00645">
    <property type="entry name" value="Pept_C1"/>
    <property type="match status" value="1"/>
</dbReference>
<dbReference type="InterPro" id="IPR000118">
    <property type="entry name" value="Granulin"/>
</dbReference>
<gene>
    <name evidence="8" type="ORF">KSP40_PGU014127</name>
</gene>
<dbReference type="Pfam" id="PF00112">
    <property type="entry name" value="Peptidase_C1"/>
    <property type="match status" value="1"/>
</dbReference>
<name>A0ABR2MUS3_9ASPA</name>
<evidence type="ECO:0000313" key="8">
    <source>
        <dbReference type="EMBL" id="KAK8967933.1"/>
    </source>
</evidence>
<evidence type="ECO:0000259" key="5">
    <source>
        <dbReference type="SMART" id="SM00277"/>
    </source>
</evidence>
<keyword evidence="2" id="KW-0378">Hydrolase</keyword>
<dbReference type="InterPro" id="IPR038765">
    <property type="entry name" value="Papain-like_cys_pep_sf"/>
</dbReference>
<dbReference type="SUPFAM" id="SSF57277">
    <property type="entry name" value="Granulin repeat"/>
    <property type="match status" value="1"/>
</dbReference>
<evidence type="ECO:0000259" key="6">
    <source>
        <dbReference type="SMART" id="SM00645"/>
    </source>
</evidence>
<comment type="similarity">
    <text evidence="1">Belongs to the peptidase C1 family.</text>
</comment>
<dbReference type="Proteomes" id="UP001412067">
    <property type="component" value="Unassembled WGS sequence"/>
</dbReference>
<organism evidence="8 9">
    <name type="scientific">Platanthera guangdongensis</name>
    <dbReference type="NCBI Taxonomy" id="2320717"/>
    <lineage>
        <taxon>Eukaryota</taxon>
        <taxon>Viridiplantae</taxon>
        <taxon>Streptophyta</taxon>
        <taxon>Embryophyta</taxon>
        <taxon>Tracheophyta</taxon>
        <taxon>Spermatophyta</taxon>
        <taxon>Magnoliopsida</taxon>
        <taxon>Liliopsida</taxon>
        <taxon>Asparagales</taxon>
        <taxon>Orchidaceae</taxon>
        <taxon>Orchidoideae</taxon>
        <taxon>Orchideae</taxon>
        <taxon>Orchidinae</taxon>
        <taxon>Platanthera</taxon>
    </lineage>
</organism>
<evidence type="ECO:0000256" key="2">
    <source>
        <dbReference type="ARBA" id="ARBA00022807"/>
    </source>
</evidence>
<dbReference type="InterPro" id="IPR000668">
    <property type="entry name" value="Peptidase_C1A_C"/>
</dbReference>
<feature type="chain" id="PRO_5047522130" evidence="4">
    <location>
        <begin position="22"/>
        <end position="524"/>
    </location>
</feature>
<feature type="domain" description="Cathepsin propeptide inhibitor" evidence="7">
    <location>
        <begin position="56"/>
        <end position="116"/>
    </location>
</feature>
<reference evidence="8 9" key="1">
    <citation type="journal article" date="2022" name="Nat. Plants">
        <title>Genomes of leafy and leafless Platanthera orchids illuminate the evolution of mycoheterotrophy.</title>
        <authorList>
            <person name="Li M.H."/>
            <person name="Liu K.W."/>
            <person name="Li Z."/>
            <person name="Lu H.C."/>
            <person name="Ye Q.L."/>
            <person name="Zhang D."/>
            <person name="Wang J.Y."/>
            <person name="Li Y.F."/>
            <person name="Zhong Z.M."/>
            <person name="Liu X."/>
            <person name="Yu X."/>
            <person name="Liu D.K."/>
            <person name="Tu X.D."/>
            <person name="Liu B."/>
            <person name="Hao Y."/>
            <person name="Liao X.Y."/>
            <person name="Jiang Y.T."/>
            <person name="Sun W.H."/>
            <person name="Chen J."/>
            <person name="Chen Y.Q."/>
            <person name="Ai Y."/>
            <person name="Zhai J.W."/>
            <person name="Wu S.S."/>
            <person name="Zhou Z."/>
            <person name="Hsiao Y.Y."/>
            <person name="Wu W.L."/>
            <person name="Chen Y.Y."/>
            <person name="Lin Y.F."/>
            <person name="Hsu J.L."/>
            <person name="Li C.Y."/>
            <person name="Wang Z.W."/>
            <person name="Zhao X."/>
            <person name="Zhong W.Y."/>
            <person name="Ma X.K."/>
            <person name="Ma L."/>
            <person name="Huang J."/>
            <person name="Chen G.Z."/>
            <person name="Huang M.Z."/>
            <person name="Huang L."/>
            <person name="Peng D.H."/>
            <person name="Luo Y.B."/>
            <person name="Zou S.Q."/>
            <person name="Chen S.P."/>
            <person name="Lan S."/>
            <person name="Tsai W.C."/>
            <person name="Van de Peer Y."/>
            <person name="Liu Z.J."/>
        </authorList>
    </citation>
    <scope>NUCLEOTIDE SEQUENCE [LARGE SCALE GENOMIC DNA]</scope>
    <source>
        <strain evidence="8">Lor288</strain>
    </source>
</reference>
<accession>A0ABR2MUS3</accession>
<dbReference type="PRINTS" id="PR00705">
    <property type="entry name" value="PAPAIN"/>
</dbReference>